<evidence type="ECO:0000313" key="1">
    <source>
        <dbReference type="EMBL" id="EPF18231.1"/>
    </source>
</evidence>
<proteinExistence type="predicted"/>
<dbReference type="Proteomes" id="UP000014585">
    <property type="component" value="Unassembled WGS sequence"/>
</dbReference>
<dbReference type="EMBL" id="ATDT01000009">
    <property type="protein sequence ID" value="EPF18231.1"/>
    <property type="molecule type" value="Genomic_DNA"/>
</dbReference>
<dbReference type="AlphaFoldDB" id="S3J0F7"/>
<dbReference type="HOGENOM" id="CLU_3286838_0_0_6"/>
<dbReference type="STRING" id="566551.HMPREF0201_01642"/>
<name>S3J0F7_9ENTR</name>
<organism evidence="1 2">
    <name type="scientific">Cedecea davisae DSM 4568</name>
    <dbReference type="NCBI Taxonomy" id="566551"/>
    <lineage>
        <taxon>Bacteria</taxon>
        <taxon>Pseudomonadati</taxon>
        <taxon>Pseudomonadota</taxon>
        <taxon>Gammaproteobacteria</taxon>
        <taxon>Enterobacterales</taxon>
        <taxon>Enterobacteriaceae</taxon>
        <taxon>Cedecea</taxon>
    </lineage>
</organism>
<accession>S3J0F7</accession>
<evidence type="ECO:0000313" key="2">
    <source>
        <dbReference type="Proteomes" id="UP000014585"/>
    </source>
</evidence>
<gene>
    <name evidence="1" type="ORF">HMPREF0201_01642</name>
</gene>
<sequence length="40" mass="4615">MRQLVQDKLRGNAKENAGCCSIVYVLLGLWRRISGYLLNY</sequence>
<comment type="caution">
    <text evidence="1">The sequence shown here is derived from an EMBL/GenBank/DDBJ whole genome shotgun (WGS) entry which is preliminary data.</text>
</comment>
<reference evidence="1 2" key="1">
    <citation type="submission" date="2013-04" db="EMBL/GenBank/DDBJ databases">
        <authorList>
            <person name="Weinstock G."/>
            <person name="Sodergren E."/>
            <person name="Lobos E.A."/>
            <person name="Fulton L."/>
            <person name="Fulton R."/>
            <person name="Courtney L."/>
            <person name="Fronick C."/>
            <person name="O'Laughlin M."/>
            <person name="Godfrey J."/>
            <person name="Wilson R.M."/>
            <person name="Miner T."/>
            <person name="Farmer C."/>
            <person name="Delehaunty K."/>
            <person name="Cordes M."/>
            <person name="Minx P."/>
            <person name="Tomlinson C."/>
            <person name="Chen J."/>
            <person name="Wollam A."/>
            <person name="Pepin K.H."/>
            <person name="Palsikar V.B."/>
            <person name="Zhang X."/>
            <person name="Suruliraj S."/>
            <person name="Perna N.T."/>
            <person name="Plunkett G."/>
            <person name="Warren W."/>
            <person name="Mitreva M."/>
            <person name="Mardis E.R."/>
            <person name="Wilson R.K."/>
        </authorList>
    </citation>
    <scope>NUCLEOTIDE SEQUENCE [LARGE SCALE GENOMIC DNA]</scope>
    <source>
        <strain evidence="1 2">DSM 4568</strain>
    </source>
</reference>
<protein>
    <submittedName>
        <fullName evidence="1">Uncharacterized protein</fullName>
    </submittedName>
</protein>